<dbReference type="Pfam" id="PF12048">
    <property type="entry name" value="DUF3530"/>
    <property type="match status" value="1"/>
</dbReference>
<sequence>MIKLSTLLLSVAVNLTALAQQSIDVDAQDIEYGQFADQYDMLLAGEQSIAIVIQESNTAITRGVAVLLSEAGRNPFSQHGLKLLTKTLNDVGWVTMVMPAPLVGFWPEASLEQEAQADQAEQQQTTAQQEQTSLTESEQTDSSEAAIPKLPNQGNSHIDSEAFAKHEQQLILQMRAIEPKAAQYPGFFLVIAQGSSAAWLTKIYAQNKLGNPDGLVVVSPYWPDRHYNQQFPQWLAATQMPVLDVYSPWDPAWSTQTVEARRIAAHKALKMIYRQRELTGQKPDQQQYLWLAKEIYGWLTHMGW</sequence>
<keyword evidence="2" id="KW-0732">Signal</keyword>
<evidence type="ECO:0000256" key="1">
    <source>
        <dbReference type="SAM" id="MobiDB-lite"/>
    </source>
</evidence>
<name>A0ABP3WNU0_9ALTE</name>
<dbReference type="EMBL" id="BAAAFD010000002">
    <property type="protein sequence ID" value="GAA0854219.1"/>
    <property type="molecule type" value="Genomic_DNA"/>
</dbReference>
<feature type="region of interest" description="Disordered" evidence="1">
    <location>
        <begin position="113"/>
        <end position="157"/>
    </location>
</feature>
<comment type="caution">
    <text evidence="3">The sequence shown here is derived from an EMBL/GenBank/DDBJ whole genome shotgun (WGS) entry which is preliminary data.</text>
</comment>
<feature type="signal peptide" evidence="2">
    <location>
        <begin position="1"/>
        <end position="19"/>
    </location>
</feature>
<evidence type="ECO:0000313" key="4">
    <source>
        <dbReference type="Proteomes" id="UP001500359"/>
    </source>
</evidence>
<evidence type="ECO:0000256" key="2">
    <source>
        <dbReference type="SAM" id="SignalP"/>
    </source>
</evidence>
<accession>A0ABP3WNU0</accession>
<dbReference type="InterPro" id="IPR022529">
    <property type="entry name" value="DUF3530"/>
</dbReference>
<evidence type="ECO:0008006" key="5">
    <source>
        <dbReference type="Google" id="ProtNLM"/>
    </source>
</evidence>
<proteinExistence type="predicted"/>
<organism evidence="3 4">
    <name type="scientific">Aliiglaciecola litoralis</name>
    <dbReference type="NCBI Taxonomy" id="582857"/>
    <lineage>
        <taxon>Bacteria</taxon>
        <taxon>Pseudomonadati</taxon>
        <taxon>Pseudomonadota</taxon>
        <taxon>Gammaproteobacteria</taxon>
        <taxon>Alteromonadales</taxon>
        <taxon>Alteromonadaceae</taxon>
        <taxon>Aliiglaciecola</taxon>
    </lineage>
</organism>
<reference evidence="4" key="1">
    <citation type="journal article" date="2019" name="Int. J. Syst. Evol. Microbiol.">
        <title>The Global Catalogue of Microorganisms (GCM) 10K type strain sequencing project: providing services to taxonomists for standard genome sequencing and annotation.</title>
        <authorList>
            <consortium name="The Broad Institute Genomics Platform"/>
            <consortium name="The Broad Institute Genome Sequencing Center for Infectious Disease"/>
            <person name="Wu L."/>
            <person name="Ma J."/>
        </authorList>
    </citation>
    <scope>NUCLEOTIDE SEQUENCE [LARGE SCALE GENOMIC DNA]</scope>
    <source>
        <strain evidence="4">JCM 15896</strain>
    </source>
</reference>
<evidence type="ECO:0000313" key="3">
    <source>
        <dbReference type="EMBL" id="GAA0854219.1"/>
    </source>
</evidence>
<protein>
    <recommendedName>
        <fullName evidence="5">DUF3530 domain-containing protein</fullName>
    </recommendedName>
</protein>
<keyword evidence="4" id="KW-1185">Reference proteome</keyword>
<gene>
    <name evidence="3" type="ORF">GCM10009114_09230</name>
</gene>
<feature type="compositionally biased region" description="Low complexity" evidence="1">
    <location>
        <begin position="113"/>
        <end position="144"/>
    </location>
</feature>
<dbReference type="Proteomes" id="UP001500359">
    <property type="component" value="Unassembled WGS sequence"/>
</dbReference>
<feature type="chain" id="PRO_5045792582" description="DUF3530 domain-containing protein" evidence="2">
    <location>
        <begin position="20"/>
        <end position="304"/>
    </location>
</feature>